<evidence type="ECO:0000256" key="1">
    <source>
        <dbReference type="SAM" id="SignalP"/>
    </source>
</evidence>
<dbReference type="HOGENOM" id="CLU_876215_0_0_7"/>
<dbReference type="OrthoDB" id="9342527at2"/>
<proteinExistence type="predicted"/>
<organism evidence="2 3">
    <name type="scientific">Bdellovibrio bacteriovorus str. Tiberius</name>
    <dbReference type="NCBI Taxonomy" id="1069642"/>
    <lineage>
        <taxon>Bacteria</taxon>
        <taxon>Pseudomonadati</taxon>
        <taxon>Bdellovibrionota</taxon>
        <taxon>Bdellovibrionia</taxon>
        <taxon>Bdellovibrionales</taxon>
        <taxon>Pseudobdellovibrionaceae</taxon>
        <taxon>Bdellovibrio</taxon>
    </lineage>
</organism>
<keyword evidence="1" id="KW-0732">Signal</keyword>
<evidence type="ECO:0000313" key="3">
    <source>
        <dbReference type="Proteomes" id="UP000010074"/>
    </source>
</evidence>
<sequence length="311" mass="36129">MRLFSVLFCLFLVSPVYAEEPQNPPTQPKPGVVQESMAVGRVYLEDTRASLSNRVIRLSESVDALFGNTRADDARNTSTLRVSQTYYVRDGELGSEDMSTSLNLYLPNFQKWEKSIRDKYFSRKDTGEESGLDTEEQAQRYWDLNTEAGLVVTIPVNYFVKLRLRRNFLLGIFENSFYEEFRWSKKDEWEETTSLTTDYAFNRDLLFRFINEANWAMTNERFGTHHGPSLIQTFTADSALSYDFRFNTKMEGYSLYGDSLVLSSTYTQRTSIDWIYLKTTPEIAWARKDDFAPVMTLYLKVDLIFGDEGKD</sequence>
<dbReference type="EMBL" id="CP002930">
    <property type="protein sequence ID" value="AFX99962.1"/>
    <property type="molecule type" value="Genomic_DNA"/>
</dbReference>
<dbReference type="AlphaFoldDB" id="K7YR03"/>
<evidence type="ECO:0000313" key="2">
    <source>
        <dbReference type="EMBL" id="AFX99962.1"/>
    </source>
</evidence>
<dbReference type="Proteomes" id="UP000010074">
    <property type="component" value="Chromosome"/>
</dbReference>
<accession>K7YR03</accession>
<dbReference type="STRING" id="1069642.Bdt_0254"/>
<name>K7YR03_BDEBC</name>
<dbReference type="PATRIC" id="fig|1069642.3.peg.249"/>
<feature type="signal peptide" evidence="1">
    <location>
        <begin position="1"/>
        <end position="18"/>
    </location>
</feature>
<dbReference type="KEGG" id="bbat:Bdt_0254"/>
<gene>
    <name evidence="2" type="ORF">Bdt_0254</name>
</gene>
<reference evidence="2 3" key="1">
    <citation type="journal article" date="2012" name="BMC Genomics">
        <title>Genome analysis of a simultaneously predatory and prey-independent, novel Bdellovibrio bacteriovorus from the River Tiber, supports in silico predictions of both ancient and recent lateral gene transfer from diverse bacteria.</title>
        <authorList>
            <person name="Hobley L."/>
            <person name="Lerner T.R."/>
            <person name="Williams L.E."/>
            <person name="Lambert C."/>
            <person name="Till R."/>
            <person name="Milner D.S."/>
            <person name="Basford S.M."/>
            <person name="Capeness M.J."/>
            <person name="Fenton A.K."/>
            <person name="Atterbury R.J."/>
            <person name="Harris M.A."/>
            <person name="Sockett R.E."/>
        </authorList>
    </citation>
    <scope>NUCLEOTIDE SEQUENCE [LARGE SCALE GENOMIC DNA]</scope>
    <source>
        <strain evidence="2 3">Tiberius</strain>
    </source>
</reference>
<protein>
    <submittedName>
        <fullName evidence="2">Uncharacterized protein</fullName>
    </submittedName>
</protein>
<feature type="chain" id="PRO_5003915297" evidence="1">
    <location>
        <begin position="19"/>
        <end position="311"/>
    </location>
</feature>